<sequence>SNHEKLTTVYDIPDPENQQSTGTILKEQINADGQLDEEWGVPLFSDSTTDAGGSITDLSNLYLKHNNTHLFIGFGFGAGEWKGDDVHFCVALDVKDGGTRQDPGLHPKVMWAGKNLPDHLVYLQTDSESIFSDKIVQGTLNTYNSSIDDWNSGVTITENNFAVSSELNFAELILPLSSIDLSSGGNFSIMIFSTEKGKPAAADSIPDDQYTDGSGNEDSWLTINTYLNLTIEDTGEV</sequence>
<feature type="non-terminal residue" evidence="2">
    <location>
        <position position="237"/>
    </location>
</feature>
<feature type="region of interest" description="Disordered" evidence="1">
    <location>
        <begin position="1"/>
        <end position="20"/>
    </location>
</feature>
<protein>
    <recommendedName>
        <fullName evidence="3">Carbohydrate-binding domain-containing protein</fullName>
    </recommendedName>
</protein>
<evidence type="ECO:0008006" key="3">
    <source>
        <dbReference type="Google" id="ProtNLM"/>
    </source>
</evidence>
<accession>X1D9I8</accession>
<proteinExistence type="predicted"/>
<evidence type="ECO:0000256" key="1">
    <source>
        <dbReference type="SAM" id="MobiDB-lite"/>
    </source>
</evidence>
<dbReference type="AlphaFoldDB" id="X1D9I8"/>
<name>X1D9I8_9ZZZZ</name>
<gene>
    <name evidence="2" type="ORF">S01H4_56922</name>
</gene>
<evidence type="ECO:0000313" key="2">
    <source>
        <dbReference type="EMBL" id="GAH16912.1"/>
    </source>
</evidence>
<organism evidence="2">
    <name type="scientific">marine sediment metagenome</name>
    <dbReference type="NCBI Taxonomy" id="412755"/>
    <lineage>
        <taxon>unclassified sequences</taxon>
        <taxon>metagenomes</taxon>
        <taxon>ecological metagenomes</taxon>
    </lineage>
</organism>
<feature type="non-terminal residue" evidence="2">
    <location>
        <position position="1"/>
    </location>
</feature>
<comment type="caution">
    <text evidence="2">The sequence shown here is derived from an EMBL/GenBank/DDBJ whole genome shotgun (WGS) entry which is preliminary data.</text>
</comment>
<reference evidence="2" key="1">
    <citation type="journal article" date="2014" name="Front. Microbiol.">
        <title>High frequency of phylogenetically diverse reductive dehalogenase-homologous genes in deep subseafloor sedimentary metagenomes.</title>
        <authorList>
            <person name="Kawai M."/>
            <person name="Futagami T."/>
            <person name="Toyoda A."/>
            <person name="Takaki Y."/>
            <person name="Nishi S."/>
            <person name="Hori S."/>
            <person name="Arai W."/>
            <person name="Tsubouchi T."/>
            <person name="Morono Y."/>
            <person name="Uchiyama I."/>
            <person name="Ito T."/>
            <person name="Fujiyama A."/>
            <person name="Inagaki F."/>
            <person name="Takami H."/>
        </authorList>
    </citation>
    <scope>NUCLEOTIDE SEQUENCE</scope>
    <source>
        <strain evidence="2">Expedition CK06-06</strain>
    </source>
</reference>
<dbReference type="EMBL" id="BART01033044">
    <property type="protein sequence ID" value="GAH16912.1"/>
    <property type="molecule type" value="Genomic_DNA"/>
</dbReference>